<evidence type="ECO:0000313" key="10">
    <source>
        <dbReference type="EMBL" id="KUI56779.1"/>
    </source>
</evidence>
<dbReference type="InterPro" id="IPR013087">
    <property type="entry name" value="Znf_C2H2_type"/>
</dbReference>
<dbReference type="PANTHER" id="PTHR16515">
    <property type="entry name" value="PR DOMAIN ZINC FINGER PROTEIN"/>
    <property type="match status" value="1"/>
</dbReference>
<reference evidence="11" key="1">
    <citation type="submission" date="2014-12" db="EMBL/GenBank/DDBJ databases">
        <title>Genome Sequence of Valsa Canker Pathogens Uncovers a Specific Adaption of Colonization on Woody Bark.</title>
        <authorList>
            <person name="Yin Z."/>
            <person name="Liu H."/>
            <person name="Gao X."/>
            <person name="Li Z."/>
            <person name="Song N."/>
            <person name="Ke X."/>
            <person name="Dai Q."/>
            <person name="Wu Y."/>
            <person name="Sun Y."/>
            <person name="Xu J.-R."/>
            <person name="Kang Z.K."/>
            <person name="Wang L."/>
            <person name="Huang L."/>
        </authorList>
    </citation>
    <scope>NUCLEOTIDE SEQUENCE [LARGE SCALE GENOMIC DNA]</scope>
    <source>
        <strain evidence="11">SXYL134</strain>
    </source>
</reference>
<keyword evidence="4 7" id="KW-0863">Zinc-finger</keyword>
<dbReference type="GO" id="GO:0008270">
    <property type="term" value="F:zinc ion binding"/>
    <property type="evidence" value="ECO:0007669"/>
    <property type="project" value="UniProtKB-KW"/>
</dbReference>
<gene>
    <name evidence="10" type="ORF">VP1G_04093</name>
</gene>
<evidence type="ECO:0000313" key="11">
    <source>
        <dbReference type="Proteomes" id="UP000078576"/>
    </source>
</evidence>
<organism evidence="10 11">
    <name type="scientific">Cytospora mali</name>
    <name type="common">Apple Valsa canker fungus</name>
    <name type="synonym">Valsa mali</name>
    <dbReference type="NCBI Taxonomy" id="578113"/>
    <lineage>
        <taxon>Eukaryota</taxon>
        <taxon>Fungi</taxon>
        <taxon>Dikarya</taxon>
        <taxon>Ascomycota</taxon>
        <taxon>Pezizomycotina</taxon>
        <taxon>Sordariomycetes</taxon>
        <taxon>Sordariomycetidae</taxon>
        <taxon>Diaporthales</taxon>
        <taxon>Cytosporaceae</taxon>
        <taxon>Cytospora</taxon>
    </lineage>
</organism>
<keyword evidence="6" id="KW-0539">Nucleus</keyword>
<protein>
    <submittedName>
        <fullName evidence="10">Zinc finger protein MSN4</fullName>
    </submittedName>
</protein>
<comment type="subcellular location">
    <subcellularLocation>
        <location evidence="1">Nucleus</location>
    </subcellularLocation>
</comment>
<dbReference type="PROSITE" id="PS50157">
    <property type="entry name" value="ZINC_FINGER_C2H2_2"/>
    <property type="match status" value="2"/>
</dbReference>
<name>A0A194UYR9_CYTMA</name>
<evidence type="ECO:0000256" key="8">
    <source>
        <dbReference type="SAM" id="MobiDB-lite"/>
    </source>
</evidence>
<dbReference type="Gene3D" id="3.30.160.60">
    <property type="entry name" value="Classic Zinc Finger"/>
    <property type="match status" value="1"/>
</dbReference>
<evidence type="ECO:0000256" key="7">
    <source>
        <dbReference type="PROSITE-ProRule" id="PRU00042"/>
    </source>
</evidence>
<dbReference type="PANTHER" id="PTHR16515:SF49">
    <property type="entry name" value="GASTRULA ZINC FINGER PROTEIN XLCGF49.1-LIKE-RELATED"/>
    <property type="match status" value="1"/>
</dbReference>
<feature type="domain" description="C2H2-type" evidence="9">
    <location>
        <begin position="143"/>
        <end position="166"/>
    </location>
</feature>
<dbReference type="AlphaFoldDB" id="A0A194UYR9"/>
<dbReference type="GO" id="GO:0005634">
    <property type="term" value="C:nucleus"/>
    <property type="evidence" value="ECO:0007669"/>
    <property type="project" value="UniProtKB-SubCell"/>
</dbReference>
<dbReference type="InterPro" id="IPR036236">
    <property type="entry name" value="Znf_C2H2_sf"/>
</dbReference>
<dbReference type="Proteomes" id="UP000078576">
    <property type="component" value="Unassembled WGS sequence"/>
</dbReference>
<accession>A0A194UYR9</accession>
<evidence type="ECO:0000256" key="4">
    <source>
        <dbReference type="ARBA" id="ARBA00022771"/>
    </source>
</evidence>
<feature type="compositionally biased region" description="Polar residues" evidence="8">
    <location>
        <begin position="62"/>
        <end position="85"/>
    </location>
</feature>
<dbReference type="STRING" id="694573.A0A194UYR9"/>
<keyword evidence="3" id="KW-0677">Repeat</keyword>
<dbReference type="Pfam" id="PF00096">
    <property type="entry name" value="zf-C2H2"/>
    <property type="match status" value="1"/>
</dbReference>
<dbReference type="GO" id="GO:0010468">
    <property type="term" value="P:regulation of gene expression"/>
    <property type="evidence" value="ECO:0007669"/>
    <property type="project" value="TreeGrafter"/>
</dbReference>
<feature type="domain" description="C2H2-type" evidence="9">
    <location>
        <begin position="172"/>
        <end position="199"/>
    </location>
</feature>
<dbReference type="EMBL" id="KN714692">
    <property type="protein sequence ID" value="KUI56779.1"/>
    <property type="molecule type" value="Genomic_DNA"/>
</dbReference>
<sequence>MDPTKGAQARVAKTASGRTPLPNARPASVGLARRMSLASRHTTETPSLSPVNPSPPLPYTASFGQATRSPLPGSQSPLPNGSPTQGLAEMERENSTSYTNGAPARAGEDKRSAARKAETKTKSKPTAKATARARTSSEQARPFSCGKCGKGFLRNEHLQRHIDTVHEKVVGAQCSACGKKFSRRDNGLAHLRSCSGDTLIAPAAAPTPVSVEGSQGEYYPGTHFTPINRVPVSTPST</sequence>
<evidence type="ECO:0000259" key="9">
    <source>
        <dbReference type="PROSITE" id="PS50157"/>
    </source>
</evidence>
<keyword evidence="11" id="KW-1185">Reference proteome</keyword>
<feature type="region of interest" description="Disordered" evidence="8">
    <location>
        <begin position="1"/>
        <end position="141"/>
    </location>
</feature>
<feature type="compositionally biased region" description="Low complexity" evidence="8">
    <location>
        <begin position="124"/>
        <end position="138"/>
    </location>
</feature>
<evidence type="ECO:0000256" key="6">
    <source>
        <dbReference type="ARBA" id="ARBA00023242"/>
    </source>
</evidence>
<evidence type="ECO:0000256" key="1">
    <source>
        <dbReference type="ARBA" id="ARBA00004123"/>
    </source>
</evidence>
<keyword evidence="2" id="KW-0479">Metal-binding</keyword>
<proteinExistence type="predicted"/>
<keyword evidence="5" id="KW-0862">Zinc</keyword>
<dbReference type="OrthoDB" id="10018191at2759"/>
<feature type="compositionally biased region" description="Basic and acidic residues" evidence="8">
    <location>
        <begin position="106"/>
        <end position="121"/>
    </location>
</feature>
<dbReference type="FunFam" id="3.30.160.60:FF:000100">
    <property type="entry name" value="Zinc finger 45-like"/>
    <property type="match status" value="1"/>
</dbReference>
<dbReference type="SUPFAM" id="SSF57667">
    <property type="entry name" value="beta-beta-alpha zinc fingers"/>
    <property type="match status" value="1"/>
</dbReference>
<dbReference type="PROSITE" id="PS00028">
    <property type="entry name" value="ZINC_FINGER_C2H2_1"/>
    <property type="match status" value="1"/>
</dbReference>
<evidence type="ECO:0000256" key="2">
    <source>
        <dbReference type="ARBA" id="ARBA00022723"/>
    </source>
</evidence>
<evidence type="ECO:0000256" key="5">
    <source>
        <dbReference type="ARBA" id="ARBA00022833"/>
    </source>
</evidence>
<dbReference type="InterPro" id="IPR050331">
    <property type="entry name" value="Zinc_finger"/>
</dbReference>
<evidence type="ECO:0000256" key="3">
    <source>
        <dbReference type="ARBA" id="ARBA00022737"/>
    </source>
</evidence>